<dbReference type="InterPro" id="IPR036961">
    <property type="entry name" value="Kinesin_motor_dom_sf"/>
</dbReference>
<reference evidence="9 10" key="1">
    <citation type="journal article" date="2014" name="Genome Biol. Evol.">
        <title>The secreted proteins of Achlya hypogyna and Thraustotheca clavata identify the ancestral oomycete secretome and reveal gene acquisitions by horizontal gene transfer.</title>
        <authorList>
            <person name="Misner I."/>
            <person name="Blouin N."/>
            <person name="Leonard G."/>
            <person name="Richards T.A."/>
            <person name="Lane C.E."/>
        </authorList>
    </citation>
    <scope>NUCLEOTIDE SEQUENCE [LARGE SCALE GENOMIC DNA]</scope>
    <source>
        <strain evidence="9 10">ATCC 34112</strain>
    </source>
</reference>
<feature type="coiled-coil region" evidence="6">
    <location>
        <begin position="501"/>
        <end position="634"/>
    </location>
</feature>
<dbReference type="GO" id="GO:0003777">
    <property type="term" value="F:microtubule motor activity"/>
    <property type="evidence" value="ECO:0007669"/>
    <property type="project" value="InterPro"/>
</dbReference>
<keyword evidence="3" id="KW-0547">Nucleotide-binding</keyword>
<protein>
    <recommendedName>
        <fullName evidence="8">Kinesin motor domain-containing protein</fullName>
    </recommendedName>
</protein>
<feature type="region of interest" description="Disordered" evidence="7">
    <location>
        <begin position="336"/>
        <end position="364"/>
    </location>
</feature>
<dbReference type="GO" id="GO:0005875">
    <property type="term" value="C:microtubule associated complex"/>
    <property type="evidence" value="ECO:0007669"/>
    <property type="project" value="TreeGrafter"/>
</dbReference>
<dbReference type="PANTHER" id="PTHR47969">
    <property type="entry name" value="CHROMOSOME-ASSOCIATED KINESIN KIF4A-RELATED"/>
    <property type="match status" value="1"/>
</dbReference>
<keyword evidence="5 6" id="KW-0175">Coiled coil</keyword>
<sequence length="736" mass="82906">MAVGVFLARDNDADVGLSRSSATCVRLEPSPLSPGVASINFDAVVEGTDANGLFEAIVQPHVPMAIDGRHVTVVAAGCSSSGKSTLMHGIALNAGIIEQTLNLVFQQIELRLQKQLTCAYLIEMNCTLLRENESNEHELNTFTTVQNVQDALRLYKECVVKENLDGKAHAIVRVRIEGIEEFNCDHPSTIHAGSITLVDIAGQSMIALHETAKMEYFSCSPILSKHLSSCLLPPYIPCLLMGLRTARTHQQQAIQSLLYACRVKDIIPLKEVVSVPPCTSLLTKLSTLITTDIWLPTERVLMKNQLPKVLCHPKGSWYDIAQIVLTKLFTKPTPLPSPHLSAASTNPDDDTSSEDESDERESPRNVLAAIDALFGTMGQGQTTHEANPLTKLRMIHGWWKETYDDLQDEEIITQKCSTRLNQLQACIQAQRKKYDELAAEKRAVEEALNTSNDQLRHVSSTVQKLQEDVAVMKRLQKRTPDVNAQFSQRLAKVIEDTKQVVIMKDATITQLQQTIQELQKQKECQDFGAQTVELVTQTTPDPKQEAQERKILALEKRAAEAERKEKNAKKELASMHIKLQHIQIKYEELETQRAVDLSTHTEWIETIDKLTCMCQNLETKNQQHCMDKAALEDRVLSEQYRVAAFNAALLRLNTQMTARTSLEHKLMDKLQGAEERIDRLVQALAISNEHESRAKEFVRTLESQVESMPELRRENLHLHAVLESKEHQIRQLERRL</sequence>
<dbReference type="GO" id="GO:0008017">
    <property type="term" value="F:microtubule binding"/>
    <property type="evidence" value="ECO:0007669"/>
    <property type="project" value="InterPro"/>
</dbReference>
<feature type="domain" description="Kinesin motor" evidence="8">
    <location>
        <begin position="2"/>
        <end position="272"/>
    </location>
</feature>
<evidence type="ECO:0000259" key="8">
    <source>
        <dbReference type="SMART" id="SM00129"/>
    </source>
</evidence>
<evidence type="ECO:0000313" key="10">
    <source>
        <dbReference type="Proteomes" id="UP000243217"/>
    </source>
</evidence>
<evidence type="ECO:0000313" key="9">
    <source>
        <dbReference type="EMBL" id="OQR96555.1"/>
    </source>
</evidence>
<dbReference type="GO" id="GO:0007018">
    <property type="term" value="P:microtubule-based movement"/>
    <property type="evidence" value="ECO:0007669"/>
    <property type="project" value="InterPro"/>
</dbReference>
<dbReference type="Gene3D" id="3.40.850.10">
    <property type="entry name" value="Kinesin motor domain"/>
    <property type="match status" value="1"/>
</dbReference>
<dbReference type="Proteomes" id="UP000243217">
    <property type="component" value="Unassembled WGS sequence"/>
</dbReference>
<dbReference type="PANTHER" id="PTHR47969:SF15">
    <property type="entry name" value="CHROMOSOME-ASSOCIATED KINESIN KIF4A-RELATED"/>
    <property type="match status" value="1"/>
</dbReference>
<dbReference type="SUPFAM" id="SSF52540">
    <property type="entry name" value="P-loop containing nucleoside triphosphate hydrolases"/>
    <property type="match status" value="1"/>
</dbReference>
<evidence type="ECO:0000256" key="5">
    <source>
        <dbReference type="ARBA" id="ARBA00023054"/>
    </source>
</evidence>
<evidence type="ECO:0000256" key="1">
    <source>
        <dbReference type="ARBA" id="ARBA00004496"/>
    </source>
</evidence>
<gene>
    <name evidence="9" type="ORF">THRCLA_07244</name>
</gene>
<dbReference type="GO" id="GO:0051231">
    <property type="term" value="P:spindle elongation"/>
    <property type="evidence" value="ECO:0007669"/>
    <property type="project" value="TreeGrafter"/>
</dbReference>
<evidence type="ECO:0000256" key="6">
    <source>
        <dbReference type="SAM" id="Coils"/>
    </source>
</evidence>
<feature type="compositionally biased region" description="Acidic residues" evidence="7">
    <location>
        <begin position="347"/>
        <end position="359"/>
    </location>
</feature>
<dbReference type="InterPro" id="IPR027640">
    <property type="entry name" value="Kinesin-like_fam"/>
</dbReference>
<feature type="coiled-coil region" evidence="6">
    <location>
        <begin position="420"/>
        <end position="454"/>
    </location>
</feature>
<keyword evidence="2" id="KW-0963">Cytoplasm</keyword>
<dbReference type="SMART" id="SM00129">
    <property type="entry name" value="KISc"/>
    <property type="match status" value="1"/>
</dbReference>
<feature type="coiled-coil region" evidence="6">
    <location>
        <begin position="663"/>
        <end position="690"/>
    </location>
</feature>
<comment type="caution">
    <text evidence="9">The sequence shown here is derived from an EMBL/GenBank/DDBJ whole genome shotgun (WGS) entry which is preliminary data.</text>
</comment>
<dbReference type="OrthoDB" id="123929at2759"/>
<dbReference type="AlphaFoldDB" id="A0A1V9ZEX0"/>
<comment type="subcellular location">
    <subcellularLocation>
        <location evidence="1">Cytoplasm</location>
    </subcellularLocation>
</comment>
<dbReference type="STRING" id="74557.A0A1V9ZEX0"/>
<dbReference type="GO" id="GO:0005524">
    <property type="term" value="F:ATP binding"/>
    <property type="evidence" value="ECO:0007669"/>
    <property type="project" value="UniProtKB-KW"/>
</dbReference>
<dbReference type="GO" id="GO:0007052">
    <property type="term" value="P:mitotic spindle organization"/>
    <property type="evidence" value="ECO:0007669"/>
    <property type="project" value="TreeGrafter"/>
</dbReference>
<keyword evidence="10" id="KW-1185">Reference proteome</keyword>
<dbReference type="GO" id="GO:0005737">
    <property type="term" value="C:cytoplasm"/>
    <property type="evidence" value="ECO:0007669"/>
    <property type="project" value="UniProtKB-SubCell"/>
</dbReference>
<evidence type="ECO:0000256" key="2">
    <source>
        <dbReference type="ARBA" id="ARBA00022490"/>
    </source>
</evidence>
<evidence type="ECO:0000256" key="4">
    <source>
        <dbReference type="ARBA" id="ARBA00022840"/>
    </source>
</evidence>
<dbReference type="InterPro" id="IPR001752">
    <property type="entry name" value="Kinesin_motor_dom"/>
</dbReference>
<accession>A0A1V9ZEX0</accession>
<keyword evidence="4" id="KW-0067">ATP-binding</keyword>
<evidence type="ECO:0000256" key="7">
    <source>
        <dbReference type="SAM" id="MobiDB-lite"/>
    </source>
</evidence>
<proteinExistence type="predicted"/>
<name>A0A1V9ZEX0_9STRA</name>
<dbReference type="Pfam" id="PF00225">
    <property type="entry name" value="Kinesin"/>
    <property type="match status" value="1"/>
</dbReference>
<organism evidence="9 10">
    <name type="scientific">Thraustotheca clavata</name>
    <dbReference type="NCBI Taxonomy" id="74557"/>
    <lineage>
        <taxon>Eukaryota</taxon>
        <taxon>Sar</taxon>
        <taxon>Stramenopiles</taxon>
        <taxon>Oomycota</taxon>
        <taxon>Saprolegniomycetes</taxon>
        <taxon>Saprolegniales</taxon>
        <taxon>Achlyaceae</taxon>
        <taxon>Thraustotheca</taxon>
    </lineage>
</organism>
<dbReference type="InterPro" id="IPR027417">
    <property type="entry name" value="P-loop_NTPase"/>
</dbReference>
<evidence type="ECO:0000256" key="3">
    <source>
        <dbReference type="ARBA" id="ARBA00022741"/>
    </source>
</evidence>
<dbReference type="EMBL" id="JNBS01001963">
    <property type="protein sequence ID" value="OQR96555.1"/>
    <property type="molecule type" value="Genomic_DNA"/>
</dbReference>